<evidence type="ECO:0000313" key="2">
    <source>
        <dbReference type="Proteomes" id="UP000243180"/>
    </source>
</evidence>
<organism evidence="1 2">
    <name type="scientific">Sulfuricaulis limicola</name>
    <dbReference type="NCBI Taxonomy" id="1620215"/>
    <lineage>
        <taxon>Bacteria</taxon>
        <taxon>Pseudomonadati</taxon>
        <taxon>Pseudomonadota</taxon>
        <taxon>Gammaproteobacteria</taxon>
        <taxon>Acidiferrobacterales</taxon>
        <taxon>Acidiferrobacteraceae</taxon>
        <taxon>Sulfuricaulis</taxon>
    </lineage>
</organism>
<protein>
    <submittedName>
        <fullName evidence="1">Uncharacterized protein</fullName>
    </submittedName>
</protein>
<dbReference type="AlphaFoldDB" id="A0A1B4XDJ1"/>
<dbReference type="EMBL" id="AP014879">
    <property type="protein sequence ID" value="BAV32861.1"/>
    <property type="molecule type" value="Genomic_DNA"/>
</dbReference>
<dbReference type="Proteomes" id="UP000243180">
    <property type="component" value="Chromosome"/>
</dbReference>
<accession>A0A1B4XDJ1</accession>
<keyword evidence="2" id="KW-1185">Reference proteome</keyword>
<dbReference type="InParanoid" id="A0A1B4XDJ1"/>
<sequence length="71" mass="8051">MSFNHRDHRETQSVFYFTSVFSVPPVVDDHIYNLNALRDGPGLLEMRRCTGSITYAFESRGGMSEVPRLAA</sequence>
<dbReference type="KEGG" id="slim:SCL_0539"/>
<gene>
    <name evidence="1" type="ORF">SCL_0539</name>
</gene>
<name>A0A1B4XDJ1_9GAMM</name>
<reference evidence="1 2" key="1">
    <citation type="submission" date="2015-05" db="EMBL/GenBank/DDBJ databases">
        <title>Complete genome sequence of a sulfur-oxidizing gammaproteobacterium strain HA5.</title>
        <authorList>
            <person name="Miura A."/>
            <person name="Kojima H."/>
            <person name="Fukui M."/>
        </authorList>
    </citation>
    <scope>NUCLEOTIDE SEQUENCE [LARGE SCALE GENOMIC DNA]</scope>
    <source>
        <strain evidence="1 2">HA5</strain>
    </source>
</reference>
<evidence type="ECO:0000313" key="1">
    <source>
        <dbReference type="EMBL" id="BAV32861.1"/>
    </source>
</evidence>
<proteinExistence type="predicted"/>